<proteinExistence type="predicted"/>
<dbReference type="InterPro" id="IPR001452">
    <property type="entry name" value="SH3_domain"/>
</dbReference>
<gene>
    <name evidence="3" type="ORF">CHH72_02675</name>
</gene>
<dbReference type="PROSITE" id="PS50002">
    <property type="entry name" value="SH3"/>
    <property type="match status" value="1"/>
</dbReference>
<evidence type="ECO:0000313" key="3">
    <source>
        <dbReference type="EMBL" id="PAE90802.1"/>
    </source>
</evidence>
<dbReference type="CDD" id="cd00174">
    <property type="entry name" value="SH3"/>
    <property type="match status" value="1"/>
</dbReference>
<dbReference type="RefSeq" id="WP_095236291.1">
    <property type="nucleotide sequence ID" value="NZ_JAUPFF010000003.1"/>
</dbReference>
<dbReference type="PIRSF" id="PIRSF034961">
    <property type="entry name" value="UCP034961_SH3_2"/>
    <property type="match status" value="1"/>
</dbReference>
<dbReference type="SMART" id="SM00326">
    <property type="entry name" value="SH3"/>
    <property type="match status" value="2"/>
</dbReference>
<evidence type="ECO:0000313" key="4">
    <source>
        <dbReference type="Proteomes" id="UP000216207"/>
    </source>
</evidence>
<dbReference type="SUPFAM" id="SSF50044">
    <property type="entry name" value="SH3-domain"/>
    <property type="match status" value="2"/>
</dbReference>
<dbReference type="Pfam" id="PF00018">
    <property type="entry name" value="SH3_1"/>
    <property type="match status" value="1"/>
</dbReference>
<dbReference type="InterPro" id="IPR014593">
    <property type="entry name" value="UCP034961_SH3_2"/>
</dbReference>
<dbReference type="Gene3D" id="2.30.30.40">
    <property type="entry name" value="SH3 Domains"/>
    <property type="match status" value="2"/>
</dbReference>
<dbReference type="EMBL" id="NPCC01000004">
    <property type="protein sequence ID" value="PAE90802.1"/>
    <property type="molecule type" value="Genomic_DNA"/>
</dbReference>
<evidence type="ECO:0000259" key="2">
    <source>
        <dbReference type="PROSITE" id="PS50002"/>
    </source>
</evidence>
<dbReference type="InterPro" id="IPR036028">
    <property type="entry name" value="SH3-like_dom_sf"/>
</dbReference>
<accession>A0A268P4Y8</accession>
<dbReference type="AlphaFoldDB" id="A0A268P4Y8"/>
<feature type="domain" description="SH3" evidence="2">
    <location>
        <begin position="61"/>
        <end position="117"/>
    </location>
</feature>
<evidence type="ECO:0000256" key="1">
    <source>
        <dbReference type="ARBA" id="ARBA00022443"/>
    </source>
</evidence>
<keyword evidence="1" id="KW-0728">SH3 domain</keyword>
<name>A0A268P4Y8_SHOCL</name>
<dbReference type="Proteomes" id="UP000216207">
    <property type="component" value="Unassembled WGS sequence"/>
</dbReference>
<dbReference type="Pfam" id="PF07653">
    <property type="entry name" value="SH3_2"/>
    <property type="match status" value="1"/>
</dbReference>
<reference evidence="3 4" key="1">
    <citation type="submission" date="2017-07" db="EMBL/GenBank/DDBJ databases">
        <title>Isolation and whole genome analysis of endospore-forming bacteria from heroin.</title>
        <authorList>
            <person name="Kalinowski J."/>
            <person name="Ahrens B."/>
            <person name="Al-Dilaimi A."/>
            <person name="Winkler A."/>
            <person name="Wibberg D."/>
            <person name="Schleenbecker U."/>
            <person name="Ruckert C."/>
            <person name="Wolfel R."/>
            <person name="Grass G."/>
        </authorList>
    </citation>
    <scope>NUCLEOTIDE SEQUENCE [LARGE SCALE GENOMIC DNA]</scope>
    <source>
        <strain evidence="3 4">7539</strain>
    </source>
</reference>
<comment type="caution">
    <text evidence="3">The sequence shown here is derived from an EMBL/GenBank/DDBJ whole genome shotgun (WGS) entry which is preliminary data.</text>
</comment>
<organism evidence="3 4">
    <name type="scientific">Shouchella clausii</name>
    <name type="common">Alkalihalobacillus clausii</name>
    <dbReference type="NCBI Taxonomy" id="79880"/>
    <lineage>
        <taxon>Bacteria</taxon>
        <taxon>Bacillati</taxon>
        <taxon>Bacillota</taxon>
        <taxon>Bacilli</taxon>
        <taxon>Bacillales</taxon>
        <taxon>Bacillaceae</taxon>
        <taxon>Shouchella</taxon>
    </lineage>
</organism>
<protein>
    <recommendedName>
        <fullName evidence="2">SH3 domain-containing protein</fullName>
    </recommendedName>
</protein>
<sequence length="125" mass="14285">MALYIVTKRYQTCYPDPLILEKGESVKFGEEDTDYPKWIFCEADISHKKGWVPKQFLTVPNEKGEAYLLESYTAHELTVAVGERLIVKKQLNGWLFARTEKGEEGWIPADHAVKAAIGKIERANQ</sequence>